<keyword evidence="3" id="KW-1185">Reference proteome</keyword>
<dbReference type="AlphaFoldDB" id="A0A1V8SA60"/>
<accession>A0A1V8SA60</accession>
<evidence type="ECO:0000313" key="3">
    <source>
        <dbReference type="Proteomes" id="UP000192596"/>
    </source>
</evidence>
<protein>
    <submittedName>
        <fullName evidence="2">Uncharacterized protein</fullName>
    </submittedName>
</protein>
<feature type="region of interest" description="Disordered" evidence="1">
    <location>
        <begin position="148"/>
        <end position="182"/>
    </location>
</feature>
<dbReference type="Proteomes" id="UP000192596">
    <property type="component" value="Unassembled WGS sequence"/>
</dbReference>
<comment type="caution">
    <text evidence="2">The sequence shown here is derived from an EMBL/GenBank/DDBJ whole genome shotgun (WGS) entry which is preliminary data.</text>
</comment>
<feature type="region of interest" description="Disordered" evidence="1">
    <location>
        <begin position="1"/>
        <end position="26"/>
    </location>
</feature>
<feature type="compositionally biased region" description="Polar residues" evidence="1">
    <location>
        <begin position="148"/>
        <end position="169"/>
    </location>
</feature>
<dbReference type="InParanoid" id="A0A1V8SA60"/>
<sequence length="289" mass="31012">MGIPMWTDPDEVQQPPNSRAAPRVPGLLGRYSTDDFCALRDWTEGERTTRRNAATHAIRQMLRDDDSAAPSILAATVVTAATTPPRPRDRTASSTIAAPTVVPTNVQPTSGNQANAVSDALVNAAAVGLLRLACGDAPVTITAPSVNTSTTEQASGNTNVNTPLSSLTRPTGPLAPPPSGTSASAYAPTALRYIRDKDGISIRGPAFTPNRLARMLIRDILTNVERLPPWSVRLRFEVMLMAWETGRGLPWGKSAVDTEAGEYWARLERHLFLHRGRAEGFVPEEAAEG</sequence>
<evidence type="ECO:0000256" key="1">
    <source>
        <dbReference type="SAM" id="MobiDB-lite"/>
    </source>
</evidence>
<reference evidence="3" key="1">
    <citation type="submission" date="2017-03" db="EMBL/GenBank/DDBJ databases">
        <title>Genomes of endolithic fungi from Antarctica.</title>
        <authorList>
            <person name="Coleine C."/>
            <person name="Masonjones S."/>
            <person name="Stajich J.E."/>
        </authorList>
    </citation>
    <scope>NUCLEOTIDE SEQUENCE [LARGE SCALE GENOMIC DNA]</scope>
    <source>
        <strain evidence="3">CCFEE 5527</strain>
    </source>
</reference>
<dbReference type="EMBL" id="NAJO01000076">
    <property type="protein sequence ID" value="OQN95943.1"/>
    <property type="molecule type" value="Genomic_DNA"/>
</dbReference>
<feature type="region of interest" description="Disordered" evidence="1">
    <location>
        <begin position="78"/>
        <end position="109"/>
    </location>
</feature>
<evidence type="ECO:0000313" key="2">
    <source>
        <dbReference type="EMBL" id="OQN95943.1"/>
    </source>
</evidence>
<name>A0A1V8SA60_9PEZI</name>
<proteinExistence type="predicted"/>
<organism evidence="2 3">
    <name type="scientific">Cryoendolithus antarcticus</name>
    <dbReference type="NCBI Taxonomy" id="1507870"/>
    <lineage>
        <taxon>Eukaryota</taxon>
        <taxon>Fungi</taxon>
        <taxon>Dikarya</taxon>
        <taxon>Ascomycota</taxon>
        <taxon>Pezizomycotina</taxon>
        <taxon>Dothideomycetes</taxon>
        <taxon>Dothideomycetidae</taxon>
        <taxon>Cladosporiales</taxon>
        <taxon>Cladosporiaceae</taxon>
        <taxon>Cryoendolithus</taxon>
    </lineage>
</organism>
<gene>
    <name evidence="2" type="ORF">B0A48_17781</name>
</gene>
<feature type="compositionally biased region" description="Polar residues" evidence="1">
    <location>
        <begin position="93"/>
        <end position="109"/>
    </location>
</feature>